<name>A0A9Q0JCM8_9ROSI</name>
<evidence type="ECO:0000256" key="1">
    <source>
        <dbReference type="SAM" id="MobiDB-lite"/>
    </source>
</evidence>
<feature type="compositionally biased region" description="Basic residues" evidence="1">
    <location>
        <begin position="144"/>
        <end position="162"/>
    </location>
</feature>
<keyword evidence="3" id="KW-1185">Reference proteome</keyword>
<dbReference type="Proteomes" id="UP001141552">
    <property type="component" value="Unassembled WGS sequence"/>
</dbReference>
<accession>A0A9Q0JCM8</accession>
<dbReference type="Pfam" id="PF04640">
    <property type="entry name" value="PLATZ"/>
    <property type="match status" value="1"/>
</dbReference>
<comment type="caution">
    <text evidence="2">The sequence shown here is derived from an EMBL/GenBank/DDBJ whole genome shotgun (WGS) entry which is preliminary data.</text>
</comment>
<organism evidence="2 3">
    <name type="scientific">Turnera subulata</name>
    <dbReference type="NCBI Taxonomy" id="218843"/>
    <lineage>
        <taxon>Eukaryota</taxon>
        <taxon>Viridiplantae</taxon>
        <taxon>Streptophyta</taxon>
        <taxon>Embryophyta</taxon>
        <taxon>Tracheophyta</taxon>
        <taxon>Spermatophyta</taxon>
        <taxon>Magnoliopsida</taxon>
        <taxon>eudicotyledons</taxon>
        <taxon>Gunneridae</taxon>
        <taxon>Pentapetalae</taxon>
        <taxon>rosids</taxon>
        <taxon>fabids</taxon>
        <taxon>Malpighiales</taxon>
        <taxon>Passifloraceae</taxon>
        <taxon>Turnera</taxon>
    </lineage>
</organism>
<proteinExistence type="predicted"/>
<dbReference type="EMBL" id="JAKUCV010003743">
    <property type="protein sequence ID" value="KAJ4837766.1"/>
    <property type="molecule type" value="Genomic_DNA"/>
</dbReference>
<feature type="region of interest" description="Disordered" evidence="1">
    <location>
        <begin position="110"/>
        <end position="162"/>
    </location>
</feature>
<dbReference type="PANTHER" id="PTHR31065:SF41">
    <property type="entry name" value="PLATZ TRANSCRIPTION FACTOR FAMILY PROTEIN"/>
    <property type="match status" value="1"/>
</dbReference>
<dbReference type="PANTHER" id="PTHR31065">
    <property type="entry name" value="PLATZ TRANSCRIPTION FACTOR FAMILY PROTEIN"/>
    <property type="match status" value="1"/>
</dbReference>
<evidence type="ECO:0000313" key="2">
    <source>
        <dbReference type="EMBL" id="KAJ4837766.1"/>
    </source>
</evidence>
<dbReference type="InterPro" id="IPR006734">
    <property type="entry name" value="PLATZ"/>
</dbReference>
<gene>
    <name evidence="2" type="ORF">Tsubulata_047146</name>
</gene>
<evidence type="ECO:0008006" key="4">
    <source>
        <dbReference type="Google" id="ProtNLM"/>
    </source>
</evidence>
<evidence type="ECO:0000313" key="3">
    <source>
        <dbReference type="Proteomes" id="UP001141552"/>
    </source>
</evidence>
<sequence length="162" mass="18660">MLQICKYVYQDVVRLQDLQKHLDCAKIQTYKINGEKAVHLHPRPQSKDAKPSTKAKFGAACEACQRYLQDHPNRFCSIACKVSIVSVKPREQSHEMITFSIEEFPDISLKENSSQERHSTENESSFSLTDISEETHTLTPLGLKPRKRFHKRKGLPLRSPLR</sequence>
<reference evidence="2" key="2">
    <citation type="journal article" date="2023" name="Plants (Basel)">
        <title>Annotation of the Turnera subulata (Passifloraceae) Draft Genome Reveals the S-Locus Evolved after the Divergence of Turneroideae from Passifloroideae in a Stepwise Manner.</title>
        <authorList>
            <person name="Henning P.M."/>
            <person name="Roalson E.H."/>
            <person name="Mir W."/>
            <person name="McCubbin A.G."/>
            <person name="Shore J.S."/>
        </authorList>
    </citation>
    <scope>NUCLEOTIDE SEQUENCE</scope>
    <source>
        <strain evidence="2">F60SS</strain>
    </source>
</reference>
<dbReference type="OrthoDB" id="724537at2759"/>
<protein>
    <recommendedName>
        <fullName evidence="4">PLATZ transcription factor family protein</fullName>
    </recommendedName>
</protein>
<dbReference type="AlphaFoldDB" id="A0A9Q0JCM8"/>
<reference evidence="2" key="1">
    <citation type="submission" date="2022-02" db="EMBL/GenBank/DDBJ databases">
        <authorList>
            <person name="Henning P.M."/>
            <person name="McCubbin A.G."/>
            <person name="Shore J.S."/>
        </authorList>
    </citation>
    <scope>NUCLEOTIDE SEQUENCE</scope>
    <source>
        <strain evidence="2">F60SS</strain>
        <tissue evidence="2">Leaves</tissue>
    </source>
</reference>